<gene>
    <name evidence="3" type="ORF">SAMN05720606_12020</name>
</gene>
<reference evidence="4" key="1">
    <citation type="submission" date="2016-10" db="EMBL/GenBank/DDBJ databases">
        <authorList>
            <person name="Varghese N."/>
            <person name="Submissions S."/>
        </authorList>
    </citation>
    <scope>NUCLEOTIDE SEQUENCE [LARGE SCALE GENOMIC DNA]</scope>
    <source>
        <strain evidence="4">BL9</strain>
    </source>
</reference>
<dbReference type="PANTHER" id="PTHR36834:SF1">
    <property type="entry name" value="INTEGRAL MEMBRANE PROTEIN"/>
    <property type="match status" value="1"/>
</dbReference>
<feature type="domain" description="VanZ-like" evidence="2">
    <location>
        <begin position="46"/>
        <end position="168"/>
    </location>
</feature>
<feature type="transmembrane region" description="Helical" evidence="1">
    <location>
        <begin position="6"/>
        <end position="28"/>
    </location>
</feature>
<dbReference type="Proteomes" id="UP000198538">
    <property type="component" value="Unassembled WGS sequence"/>
</dbReference>
<sequence length="192" mass="21548">MSIQFTISSFVVLVPLFILILLTLVIHARVSKARYTGKQYMLMLTFVIYMLGMMHFVFFPIDVNIGMYANQTPWYSNIQWVPLLTADAPSFLLNILLFMPLGFLLPLWRPSVNSIKKVAKTGLTVSLTIELLQLVIRIAVGNGRSTDINDLIANTSGSVLGFIVLSLLTHLIGQKLILPWKMPGHKSNSTQR</sequence>
<dbReference type="EMBL" id="FMVM01000020">
    <property type="protein sequence ID" value="SCZ07913.1"/>
    <property type="molecule type" value="Genomic_DNA"/>
</dbReference>
<dbReference type="RefSeq" id="WP_090924212.1">
    <property type="nucleotide sequence ID" value="NZ_FMVM01000020.1"/>
</dbReference>
<dbReference type="STRING" id="582692.SAMN05720606_12020"/>
<dbReference type="PANTHER" id="PTHR36834">
    <property type="entry name" value="MEMBRANE PROTEIN-RELATED"/>
    <property type="match status" value="1"/>
</dbReference>
<organism evidence="3 4">
    <name type="scientific">Paenibacillus polysaccharolyticus</name>
    <dbReference type="NCBI Taxonomy" id="582692"/>
    <lineage>
        <taxon>Bacteria</taxon>
        <taxon>Bacillati</taxon>
        <taxon>Bacillota</taxon>
        <taxon>Bacilli</taxon>
        <taxon>Bacillales</taxon>
        <taxon>Paenibacillaceae</taxon>
        <taxon>Paenibacillus</taxon>
    </lineage>
</organism>
<feature type="transmembrane region" description="Helical" evidence="1">
    <location>
        <begin position="152"/>
        <end position="172"/>
    </location>
</feature>
<dbReference type="AlphaFoldDB" id="A0A1G5L4M1"/>
<evidence type="ECO:0000313" key="4">
    <source>
        <dbReference type="Proteomes" id="UP000198538"/>
    </source>
</evidence>
<feature type="transmembrane region" description="Helical" evidence="1">
    <location>
        <begin position="121"/>
        <end position="140"/>
    </location>
</feature>
<keyword evidence="4" id="KW-1185">Reference proteome</keyword>
<accession>A0A1G5L4M1</accession>
<protein>
    <submittedName>
        <fullName evidence="3">Glycopeptide antibiotics resistance protein</fullName>
    </submittedName>
</protein>
<feature type="transmembrane region" description="Helical" evidence="1">
    <location>
        <begin position="91"/>
        <end position="109"/>
    </location>
</feature>
<dbReference type="InterPro" id="IPR006976">
    <property type="entry name" value="VanZ-like"/>
</dbReference>
<dbReference type="InterPro" id="IPR053150">
    <property type="entry name" value="Teicoplanin_resist-assoc"/>
</dbReference>
<proteinExistence type="predicted"/>
<evidence type="ECO:0000313" key="3">
    <source>
        <dbReference type="EMBL" id="SCZ07913.1"/>
    </source>
</evidence>
<evidence type="ECO:0000259" key="2">
    <source>
        <dbReference type="Pfam" id="PF04892"/>
    </source>
</evidence>
<evidence type="ECO:0000256" key="1">
    <source>
        <dbReference type="SAM" id="Phobius"/>
    </source>
</evidence>
<dbReference type="Pfam" id="PF04892">
    <property type="entry name" value="VanZ"/>
    <property type="match status" value="1"/>
</dbReference>
<name>A0A1G5L4M1_9BACL</name>
<keyword evidence="1" id="KW-0472">Membrane</keyword>
<keyword evidence="1" id="KW-0812">Transmembrane</keyword>
<feature type="transmembrane region" description="Helical" evidence="1">
    <location>
        <begin position="40"/>
        <end position="61"/>
    </location>
</feature>
<keyword evidence="1" id="KW-1133">Transmembrane helix</keyword>